<accession>A0A267DHE0</accession>
<dbReference type="Proteomes" id="UP000215902">
    <property type="component" value="Unassembled WGS sequence"/>
</dbReference>
<dbReference type="EMBL" id="NIVC01004224">
    <property type="protein sequence ID" value="PAA48147.1"/>
    <property type="molecule type" value="Genomic_DNA"/>
</dbReference>
<dbReference type="Gene3D" id="2.30.30.190">
    <property type="entry name" value="CAP Gly-rich-like domain"/>
    <property type="match status" value="1"/>
</dbReference>
<dbReference type="AlphaFoldDB" id="A0A267DHE0"/>
<dbReference type="InterPro" id="IPR000938">
    <property type="entry name" value="CAP-Gly_domain"/>
</dbReference>
<dbReference type="InterPro" id="IPR036859">
    <property type="entry name" value="CAP-Gly_dom_sf"/>
</dbReference>
<dbReference type="Pfam" id="PF01302">
    <property type="entry name" value="CAP_GLY"/>
    <property type="match status" value="1"/>
</dbReference>
<evidence type="ECO:0000259" key="1">
    <source>
        <dbReference type="PROSITE" id="PS50245"/>
    </source>
</evidence>
<dbReference type="SUPFAM" id="SSF74924">
    <property type="entry name" value="Cap-Gly domain"/>
    <property type="match status" value="1"/>
</dbReference>
<evidence type="ECO:0000313" key="3">
    <source>
        <dbReference type="Proteomes" id="UP000215902"/>
    </source>
</evidence>
<organism evidence="2 3">
    <name type="scientific">Macrostomum lignano</name>
    <dbReference type="NCBI Taxonomy" id="282301"/>
    <lineage>
        <taxon>Eukaryota</taxon>
        <taxon>Metazoa</taxon>
        <taxon>Spiralia</taxon>
        <taxon>Lophotrochozoa</taxon>
        <taxon>Platyhelminthes</taxon>
        <taxon>Rhabditophora</taxon>
        <taxon>Macrostomorpha</taxon>
        <taxon>Macrostomida</taxon>
        <taxon>Macrostomidae</taxon>
        <taxon>Macrostomum</taxon>
    </lineage>
</organism>
<dbReference type="SMART" id="SM01052">
    <property type="entry name" value="CAP_GLY"/>
    <property type="match status" value="1"/>
</dbReference>
<proteinExistence type="predicted"/>
<dbReference type="STRING" id="282301.A0A267DHE0"/>
<name>A0A267DHE0_9PLAT</name>
<reference evidence="2 3" key="1">
    <citation type="submission" date="2017-06" db="EMBL/GenBank/DDBJ databases">
        <title>A platform for efficient transgenesis in Macrostomum lignano, a flatworm model organism for stem cell research.</title>
        <authorList>
            <person name="Berezikov E."/>
        </authorList>
    </citation>
    <scope>NUCLEOTIDE SEQUENCE [LARGE SCALE GENOMIC DNA]</scope>
    <source>
        <strain evidence="2">DV1</strain>
        <tissue evidence="2">Whole organism</tissue>
    </source>
</reference>
<sequence>IAQQARRAMVLFDNIAIGQNVEVKHLNELYPAKVRYKGGLNSMKGDWVGLELYEPVGYTDGLYRGHRYFFVRKDYGIFVTADQIRFPRMKRRLFNKYKVADPEQATTDASLFNTQRPATADPRDPVYLSDEYSRLAMHRLPSAGACSLFEPPRNYHLKQSCVKKPPEPPEPEKPAPEFISPASIPDYVVPPSVLRRHVARHRDNPEALRFPKHHSLHTIRDFLHSSNYWNDMY</sequence>
<protein>
    <recommendedName>
        <fullName evidence="1">CAP-Gly domain-containing protein</fullName>
    </recommendedName>
</protein>
<comment type="caution">
    <text evidence="2">The sequence shown here is derived from an EMBL/GenBank/DDBJ whole genome shotgun (WGS) entry which is preliminary data.</text>
</comment>
<keyword evidence="3" id="KW-1185">Reference proteome</keyword>
<feature type="domain" description="CAP-Gly" evidence="1">
    <location>
        <begin position="38"/>
        <end position="80"/>
    </location>
</feature>
<feature type="non-terminal residue" evidence="2">
    <location>
        <position position="1"/>
    </location>
</feature>
<dbReference type="OrthoDB" id="2130750at2759"/>
<gene>
    <name evidence="2" type="ORF">BOX15_Mlig016323g2</name>
</gene>
<dbReference type="PROSITE" id="PS50245">
    <property type="entry name" value="CAP_GLY_2"/>
    <property type="match status" value="1"/>
</dbReference>
<evidence type="ECO:0000313" key="2">
    <source>
        <dbReference type="EMBL" id="PAA48147.1"/>
    </source>
</evidence>